<proteinExistence type="predicted"/>
<sequence length="528" mass="58629">MEANLERSSEGSLRTTRRVSGHDAPVSAREDDDLGRWSVARSIHRVINSAPAGWSTRIGIYGRWGTGKTSVLNFLRQMQEECKNLVVSLSAWNADGSLGVIDLLYESLRDSLTEKNIDAESLGLIKSFVQQLAKVARGAGADRALVTGLNVAAPGVGSSAQALGSLALSSLRISRKDVDELVGVIHKNGFQRVVVFIDDLDRADPRLLPKALLSLRELLDWPDFVFVLSFDKDIVANALGEYSKSYGEAADRFIEKIVDVSFLLPTPSQRQMRQLSSRILAECCSFIPEETRDLICGRMPPNPRTAKLIARTLGSVREVATRHGPDEIDWYALAIQCVLRIVAPRLSLAIEREFLGQDFVVFKSLGTSFLDNDQVNLRIQGLVDSLSPSDSSSEFKSWLTELVGAVREARLHHSDERISYEMGLLTTEPAFTYRELRSLIERWDSDRISQNIAEEIRAASERGHCDVGDAAESLIVMSLKAYSQSLGNLAHSLDTVQYEACLYIAKRTLSFLCYLFDQDTHLHLLGRV</sequence>
<dbReference type="Gene3D" id="3.40.50.300">
    <property type="entry name" value="P-loop containing nucleotide triphosphate hydrolases"/>
    <property type="match status" value="1"/>
</dbReference>
<reference evidence="3 4" key="1">
    <citation type="submission" date="2018-03" db="EMBL/GenBank/DDBJ databases">
        <title>Ahniella affigens gen. nov., sp. nov., a gammaproteobacterium isolated from sandy soil near a stream.</title>
        <authorList>
            <person name="Ko Y."/>
            <person name="Kim J.-H."/>
        </authorList>
    </citation>
    <scope>NUCLEOTIDE SEQUENCE [LARGE SCALE GENOMIC DNA]</scope>
    <source>
        <strain evidence="3 4">D13</strain>
    </source>
</reference>
<dbReference type="Proteomes" id="UP000241074">
    <property type="component" value="Chromosome"/>
</dbReference>
<dbReference type="PANTHER" id="PTHR22674">
    <property type="entry name" value="NTPASE, KAP FAMILY P-LOOP DOMAIN-CONTAINING 1"/>
    <property type="match status" value="1"/>
</dbReference>
<evidence type="ECO:0000313" key="4">
    <source>
        <dbReference type="Proteomes" id="UP000241074"/>
    </source>
</evidence>
<evidence type="ECO:0000313" key="3">
    <source>
        <dbReference type="EMBL" id="AVP99301.1"/>
    </source>
</evidence>
<dbReference type="PANTHER" id="PTHR22674:SF6">
    <property type="entry name" value="NTPASE KAP FAMILY P-LOOP DOMAIN-CONTAINING PROTEIN 1"/>
    <property type="match status" value="1"/>
</dbReference>
<dbReference type="OrthoDB" id="88903at2"/>
<feature type="region of interest" description="Disordered" evidence="1">
    <location>
        <begin position="1"/>
        <end position="29"/>
    </location>
</feature>
<evidence type="ECO:0000259" key="2">
    <source>
        <dbReference type="Pfam" id="PF07693"/>
    </source>
</evidence>
<accession>A0A2P1PWS0</accession>
<keyword evidence="4" id="KW-1185">Reference proteome</keyword>
<dbReference type="InterPro" id="IPR052754">
    <property type="entry name" value="NTPase_KAP_P-loop"/>
</dbReference>
<gene>
    <name evidence="3" type="ORF">C7S18_19950</name>
</gene>
<name>A0A2P1PWS0_9GAMM</name>
<dbReference type="EMBL" id="CP027860">
    <property type="protein sequence ID" value="AVP99301.1"/>
    <property type="molecule type" value="Genomic_DNA"/>
</dbReference>
<organism evidence="3 4">
    <name type="scientific">Ahniella affigens</name>
    <dbReference type="NCBI Taxonomy" id="2021234"/>
    <lineage>
        <taxon>Bacteria</taxon>
        <taxon>Pseudomonadati</taxon>
        <taxon>Pseudomonadota</taxon>
        <taxon>Gammaproteobacteria</taxon>
        <taxon>Lysobacterales</taxon>
        <taxon>Rhodanobacteraceae</taxon>
        <taxon>Ahniella</taxon>
    </lineage>
</organism>
<feature type="domain" description="KAP NTPase" evidence="2">
    <location>
        <begin position="39"/>
        <end position="278"/>
    </location>
</feature>
<dbReference type="InterPro" id="IPR011646">
    <property type="entry name" value="KAP_P-loop"/>
</dbReference>
<dbReference type="InterPro" id="IPR027417">
    <property type="entry name" value="P-loop_NTPase"/>
</dbReference>
<reference evidence="3 4" key="2">
    <citation type="submission" date="2018-03" db="EMBL/GenBank/DDBJ databases">
        <authorList>
            <person name="Keele B.F."/>
        </authorList>
    </citation>
    <scope>NUCLEOTIDE SEQUENCE [LARGE SCALE GENOMIC DNA]</scope>
    <source>
        <strain evidence="3 4">D13</strain>
    </source>
</reference>
<dbReference type="AlphaFoldDB" id="A0A2P1PWS0"/>
<evidence type="ECO:0000256" key="1">
    <source>
        <dbReference type="SAM" id="MobiDB-lite"/>
    </source>
</evidence>
<dbReference type="Pfam" id="PF07693">
    <property type="entry name" value="KAP_NTPase"/>
    <property type="match status" value="1"/>
</dbReference>
<dbReference type="KEGG" id="xba:C7S18_19950"/>
<dbReference type="SUPFAM" id="SSF52540">
    <property type="entry name" value="P-loop containing nucleoside triphosphate hydrolases"/>
    <property type="match status" value="1"/>
</dbReference>
<protein>
    <recommendedName>
        <fullName evidence="2">KAP NTPase domain-containing protein</fullName>
    </recommendedName>
</protein>